<dbReference type="Proteomes" id="UP001603978">
    <property type="component" value="Unassembled WGS sequence"/>
</dbReference>
<comment type="caution">
    <text evidence="1">The sequence shown here is derived from an EMBL/GenBank/DDBJ whole genome shotgun (WGS) entry which is preliminary data.</text>
</comment>
<organism evidence="1 2">
    <name type="scientific">Nonomuraea marmarensis</name>
    <dbReference type="NCBI Taxonomy" id="3351344"/>
    <lineage>
        <taxon>Bacteria</taxon>
        <taxon>Bacillati</taxon>
        <taxon>Actinomycetota</taxon>
        <taxon>Actinomycetes</taxon>
        <taxon>Streptosporangiales</taxon>
        <taxon>Streptosporangiaceae</taxon>
        <taxon>Nonomuraea</taxon>
    </lineage>
</organism>
<protein>
    <submittedName>
        <fullName evidence="1">Uncharacterized protein</fullName>
    </submittedName>
</protein>
<sequence>MEYYAASARVVKSISGRSGSKSSGRSRSTSVAYRPNRLMCAVR</sequence>
<keyword evidence="2" id="KW-1185">Reference proteome</keyword>
<accession>A0ABW7ATN5</accession>
<dbReference type="RefSeq" id="WP_393174889.1">
    <property type="nucleotide sequence ID" value="NZ_JBICRM010000039.1"/>
</dbReference>
<evidence type="ECO:0000313" key="1">
    <source>
        <dbReference type="EMBL" id="MFG1709766.1"/>
    </source>
</evidence>
<reference evidence="1 2" key="1">
    <citation type="submission" date="2024-10" db="EMBL/GenBank/DDBJ databases">
        <authorList>
            <person name="Topkara A.R."/>
            <person name="Saygin H."/>
        </authorList>
    </citation>
    <scope>NUCLEOTIDE SEQUENCE [LARGE SCALE GENOMIC DNA]</scope>
    <source>
        <strain evidence="1 2">M3C6</strain>
    </source>
</reference>
<evidence type="ECO:0000313" key="2">
    <source>
        <dbReference type="Proteomes" id="UP001603978"/>
    </source>
</evidence>
<proteinExistence type="predicted"/>
<gene>
    <name evidence="1" type="ORF">ACFLIM_41970</name>
</gene>
<name>A0ABW7ATN5_9ACTN</name>
<dbReference type="EMBL" id="JBICRM010000039">
    <property type="protein sequence ID" value="MFG1709766.1"/>
    <property type="molecule type" value="Genomic_DNA"/>
</dbReference>